<evidence type="ECO:0000256" key="5">
    <source>
        <dbReference type="ARBA" id="ARBA00022725"/>
    </source>
</evidence>
<dbReference type="Proteomes" id="UP000279307">
    <property type="component" value="Chromosome 2"/>
</dbReference>
<comment type="caution">
    <text evidence="10">Lacks conserved residue(s) required for the propagation of feature annotation.</text>
</comment>
<keyword evidence="2" id="KW-1003">Cell membrane</keyword>
<feature type="transmembrane region" description="Helical" evidence="10">
    <location>
        <begin position="297"/>
        <end position="317"/>
    </location>
</feature>
<evidence type="ECO:0000256" key="9">
    <source>
        <dbReference type="ARBA" id="ARBA00023224"/>
    </source>
</evidence>
<reference evidence="11" key="1">
    <citation type="journal article" date="2018" name="Genome Res.">
        <title>The genomic architecture and molecular evolution of ant odorant receptors.</title>
        <authorList>
            <person name="McKenzie S.K."/>
            <person name="Kronauer D.J.C."/>
        </authorList>
    </citation>
    <scope>NUCLEOTIDE SEQUENCE [LARGE SCALE GENOMIC DNA]</scope>
    <source>
        <strain evidence="11">Clonal line C1</strain>
    </source>
</reference>
<keyword evidence="6 10" id="KW-1133">Transmembrane helix</keyword>
<evidence type="ECO:0000256" key="3">
    <source>
        <dbReference type="ARBA" id="ARBA00022606"/>
    </source>
</evidence>
<keyword evidence="7 10" id="KW-0472">Membrane</keyword>
<gene>
    <name evidence="11" type="ORF">DMN91_001749</name>
</gene>
<sequence length="392" mass="44977">MDTQFLYLHRISLVALGVWPYHRTMFVQLHACVFCLTMISFLIFQLTPFLTTECTIECIIEILSTSLYLLLCLIHYISFWINTHVVKHVLEYLQCACSELKDENEIAIIKRYGHIAKCVAIGIILLAMCGLFIMTLLPFLPRIYGTFFLVNKSEPYPNTFIITEYFIDEEKYFYFILLHQGAAYYIAVGTMIAAGIVVTGYCTYSCGFCAIASYRIDQAIRITSDEVTNRKNKSKINKKISHAVNIHHTTLEFIEFFLHNFEGTYTLLLAIVVICLSLHLFGLCQAILFADRMQEFVLHYTFTLSILICTLGGNYVGQAVTDHYNYIFLSAYNVRWYIAPLRVQRLIVFLLQKGTKPYSMKVGGLYTISLENFASLSTAAISYFTVLYSLQN</sequence>
<dbReference type="GO" id="GO:0004984">
    <property type="term" value="F:olfactory receptor activity"/>
    <property type="evidence" value="ECO:0007669"/>
    <property type="project" value="InterPro"/>
</dbReference>
<dbReference type="PANTHER" id="PTHR21137:SF35">
    <property type="entry name" value="ODORANT RECEPTOR 19A-RELATED"/>
    <property type="match status" value="1"/>
</dbReference>
<accession>A0A3L8DZ68</accession>
<feature type="transmembrane region" description="Helical" evidence="10">
    <location>
        <begin position="29"/>
        <end position="50"/>
    </location>
</feature>
<comment type="subcellular location">
    <subcellularLocation>
        <location evidence="1 10">Cell membrane</location>
        <topology evidence="1 10">Multi-pass membrane protein</topology>
    </subcellularLocation>
</comment>
<feature type="transmembrane region" description="Helical" evidence="10">
    <location>
        <begin position="240"/>
        <end position="259"/>
    </location>
</feature>
<dbReference type="GO" id="GO:0007165">
    <property type="term" value="P:signal transduction"/>
    <property type="evidence" value="ECO:0007669"/>
    <property type="project" value="UniProtKB-KW"/>
</dbReference>
<dbReference type="PANTHER" id="PTHR21137">
    <property type="entry name" value="ODORANT RECEPTOR"/>
    <property type="match status" value="1"/>
</dbReference>
<dbReference type="EMBL" id="QOIP01000002">
    <property type="protein sequence ID" value="RLU25592.1"/>
    <property type="molecule type" value="Genomic_DNA"/>
</dbReference>
<dbReference type="Pfam" id="PF02949">
    <property type="entry name" value="7tm_6"/>
    <property type="match status" value="1"/>
</dbReference>
<reference evidence="11" key="2">
    <citation type="submission" date="2018-07" db="EMBL/GenBank/DDBJ databases">
        <authorList>
            <person name="Mckenzie S.K."/>
            <person name="Kronauer D.J.C."/>
        </authorList>
    </citation>
    <scope>NUCLEOTIDE SEQUENCE</scope>
    <source>
        <strain evidence="11">Clonal line C1</strain>
    </source>
</reference>
<keyword evidence="5 10" id="KW-0552">Olfaction</keyword>
<evidence type="ECO:0000256" key="6">
    <source>
        <dbReference type="ARBA" id="ARBA00022989"/>
    </source>
</evidence>
<dbReference type="GO" id="GO:0005886">
    <property type="term" value="C:plasma membrane"/>
    <property type="evidence" value="ECO:0007669"/>
    <property type="project" value="UniProtKB-SubCell"/>
</dbReference>
<organism evidence="11">
    <name type="scientific">Ooceraea biroi</name>
    <name type="common">Clonal raider ant</name>
    <name type="synonym">Cerapachys biroi</name>
    <dbReference type="NCBI Taxonomy" id="2015173"/>
    <lineage>
        <taxon>Eukaryota</taxon>
        <taxon>Metazoa</taxon>
        <taxon>Ecdysozoa</taxon>
        <taxon>Arthropoda</taxon>
        <taxon>Hexapoda</taxon>
        <taxon>Insecta</taxon>
        <taxon>Pterygota</taxon>
        <taxon>Neoptera</taxon>
        <taxon>Endopterygota</taxon>
        <taxon>Hymenoptera</taxon>
        <taxon>Apocrita</taxon>
        <taxon>Aculeata</taxon>
        <taxon>Formicoidea</taxon>
        <taxon>Formicidae</taxon>
        <taxon>Dorylinae</taxon>
        <taxon>Ooceraea</taxon>
    </lineage>
</organism>
<protein>
    <recommendedName>
        <fullName evidence="10">Odorant receptor</fullName>
    </recommendedName>
</protein>
<proteinExistence type="inferred from homology"/>
<evidence type="ECO:0000313" key="11">
    <source>
        <dbReference type="EMBL" id="RLU25592.1"/>
    </source>
</evidence>
<dbReference type="AlphaFoldDB" id="A0A3L8DZ68"/>
<feature type="transmembrane region" description="Helical" evidence="10">
    <location>
        <begin position="118"/>
        <end position="140"/>
    </location>
</feature>
<evidence type="ECO:0000256" key="4">
    <source>
        <dbReference type="ARBA" id="ARBA00022692"/>
    </source>
</evidence>
<feature type="transmembrane region" description="Helical" evidence="10">
    <location>
        <begin position="62"/>
        <end position="81"/>
    </location>
</feature>
<feature type="transmembrane region" description="Helical" evidence="10">
    <location>
        <begin position="182"/>
        <end position="211"/>
    </location>
</feature>
<feature type="transmembrane region" description="Helical" evidence="10">
    <location>
        <begin position="364"/>
        <end position="390"/>
    </location>
</feature>
<evidence type="ECO:0000256" key="1">
    <source>
        <dbReference type="ARBA" id="ARBA00004651"/>
    </source>
</evidence>
<dbReference type="GO" id="GO:0005549">
    <property type="term" value="F:odorant binding"/>
    <property type="evidence" value="ECO:0007669"/>
    <property type="project" value="InterPro"/>
</dbReference>
<comment type="caution">
    <text evidence="11">The sequence shown here is derived from an EMBL/GenBank/DDBJ whole genome shotgun (WGS) entry which is preliminary data.</text>
</comment>
<keyword evidence="3 10" id="KW-0716">Sensory transduction</keyword>
<keyword evidence="4 10" id="KW-0812">Transmembrane</keyword>
<evidence type="ECO:0000256" key="10">
    <source>
        <dbReference type="RuleBase" id="RU351113"/>
    </source>
</evidence>
<keyword evidence="8 10" id="KW-0675">Receptor</keyword>
<dbReference type="InterPro" id="IPR004117">
    <property type="entry name" value="7tm6_olfct_rcpt"/>
</dbReference>
<feature type="transmembrane region" description="Helical" evidence="10">
    <location>
        <begin position="265"/>
        <end position="290"/>
    </location>
</feature>
<evidence type="ECO:0000256" key="2">
    <source>
        <dbReference type="ARBA" id="ARBA00022475"/>
    </source>
</evidence>
<evidence type="ECO:0000256" key="8">
    <source>
        <dbReference type="ARBA" id="ARBA00023170"/>
    </source>
</evidence>
<name>A0A3L8DZ68_OOCBI</name>
<dbReference type="OrthoDB" id="7699053at2759"/>
<comment type="similarity">
    <text evidence="10">Belongs to the insect chemoreceptor superfamily. Heteromeric odorant receptor channel (TC 1.A.69) family.</text>
</comment>
<keyword evidence="9 10" id="KW-0807">Transducer</keyword>
<evidence type="ECO:0000256" key="7">
    <source>
        <dbReference type="ARBA" id="ARBA00023136"/>
    </source>
</evidence>